<reference evidence="2" key="1">
    <citation type="journal article" date="2015" name="Nature">
        <title>Complex archaea that bridge the gap between prokaryotes and eukaryotes.</title>
        <authorList>
            <person name="Spang A."/>
            <person name="Saw J.H."/>
            <person name="Jorgensen S.L."/>
            <person name="Zaremba-Niedzwiedzka K."/>
            <person name="Martijn J."/>
            <person name="Lind A.E."/>
            <person name="van Eijk R."/>
            <person name="Schleper C."/>
            <person name="Guy L."/>
            <person name="Ettema T.J."/>
        </authorList>
    </citation>
    <scope>NUCLEOTIDE SEQUENCE</scope>
</reference>
<dbReference type="AlphaFoldDB" id="A0A0F9YG46"/>
<organism evidence="2">
    <name type="scientific">marine sediment metagenome</name>
    <dbReference type="NCBI Taxonomy" id="412755"/>
    <lineage>
        <taxon>unclassified sequences</taxon>
        <taxon>metagenomes</taxon>
        <taxon>ecological metagenomes</taxon>
    </lineage>
</organism>
<name>A0A0F9YG46_9ZZZZ</name>
<accession>A0A0F9YG46</accession>
<feature type="transmembrane region" description="Helical" evidence="1">
    <location>
        <begin position="23"/>
        <end position="44"/>
    </location>
</feature>
<comment type="caution">
    <text evidence="2">The sequence shown here is derived from an EMBL/GenBank/DDBJ whole genome shotgun (WGS) entry which is preliminary data.</text>
</comment>
<keyword evidence="1" id="KW-0812">Transmembrane</keyword>
<proteinExistence type="predicted"/>
<keyword evidence="1" id="KW-0472">Membrane</keyword>
<dbReference type="EMBL" id="LAZR01000003">
    <property type="protein sequence ID" value="KKO11172.1"/>
    <property type="molecule type" value="Genomic_DNA"/>
</dbReference>
<protein>
    <submittedName>
        <fullName evidence="2">Uncharacterized protein</fullName>
    </submittedName>
</protein>
<evidence type="ECO:0000256" key="1">
    <source>
        <dbReference type="SAM" id="Phobius"/>
    </source>
</evidence>
<sequence>MVYRNWKQELNDRRPAGASRRPFYAAALAAAVLTIVVCCALWVWPGYLRRSDPVAKAPASAEQLYLTHGGPDGDAATHGEQP</sequence>
<gene>
    <name evidence="2" type="ORF">LCGC14_0016480</name>
</gene>
<keyword evidence="1" id="KW-1133">Transmembrane helix</keyword>
<evidence type="ECO:0000313" key="2">
    <source>
        <dbReference type="EMBL" id="KKO11172.1"/>
    </source>
</evidence>